<dbReference type="Pfam" id="PF19310">
    <property type="entry name" value="TOP_N"/>
    <property type="match status" value="1"/>
</dbReference>
<accession>A0A9D2UE51</accession>
<comment type="similarity">
    <text evidence="1 9">Belongs to the peptidase M3 family.</text>
</comment>
<dbReference type="GO" id="GO:0004222">
    <property type="term" value="F:metalloendopeptidase activity"/>
    <property type="evidence" value="ECO:0007669"/>
    <property type="project" value="UniProtKB-EC"/>
</dbReference>
<dbReference type="FunFam" id="3.40.390.10:FF:000009">
    <property type="entry name" value="Oligopeptidase A"/>
    <property type="match status" value="1"/>
</dbReference>
<evidence type="ECO:0000256" key="7">
    <source>
        <dbReference type="ARBA" id="ARBA00024603"/>
    </source>
</evidence>
<keyword evidence="3 9" id="KW-0479">Metal-binding</keyword>
<dbReference type="GO" id="GO:0005829">
    <property type="term" value="C:cytosol"/>
    <property type="evidence" value="ECO:0007669"/>
    <property type="project" value="TreeGrafter"/>
</dbReference>
<dbReference type="EMBL" id="DWUS01000067">
    <property type="protein sequence ID" value="HJD50747.1"/>
    <property type="molecule type" value="Genomic_DNA"/>
</dbReference>
<dbReference type="Gene3D" id="3.40.390.10">
    <property type="entry name" value="Collagenase (Catalytic Domain)"/>
    <property type="match status" value="1"/>
</dbReference>
<sequence length="676" mass="74915">MTQNPLLTESSLPYRLPNFAAIRAEHYLPALEIGLDEARSTYTAIAELTDEPTFDNVVAPLERPSDTLERTTKVFYNLVSADGTPELLALEGDITEKLTQLENDLYLNPAIYSKLDAVYRGRHEAGLTDEQVRLTEKLHQSFTLAGAALSDADREELASLNLAIAQAQTAYGQQVTRDLNAAAVLITDEADMAGMPASNKDAARAAAVAAGHEDGWLLTFELYTQQPALAHLSDRAVRQRVYTASVERGNETWAMAAEIAALRAQKAALLGFDSFAALAVADRTAGTPEAVERLFAQTIEPAMRNADREARAIAALAVEDGIDKLEPWDMTYYSEKVKAREYAVDPESLQPYFELNRVLEDGVFYAASRVYGLSFTERTDLAGYHEQVRIWEVFDADDSPLGLFLGDFFTRDTKRGGAWMNTFVDQSRAEGTRPVVVNNLNIPAPAEGQPAFVTFDEVNTLFHEFGHALHGLLSDTEYRSLSGASVERDIVEYPSQVNEMWMLHPEILPNYAVHYQTGEPVPAHLIEAVLAAETWGQGQATVEYLRAAALDWAWHKLPAQRDATPVEDPRAFEQQAMTELGLWHELVESRYRTSYLNHTFSGGYAAGYYSYLWAEVFDADTVAWYEANGGLTRENGDAFRRHILAVGGTQPIPEAFKAMTGREVDTAPLLKRRGLA</sequence>
<dbReference type="Pfam" id="PF01432">
    <property type="entry name" value="Peptidase_M3"/>
    <property type="match status" value="1"/>
</dbReference>
<evidence type="ECO:0000313" key="12">
    <source>
        <dbReference type="EMBL" id="HJD50747.1"/>
    </source>
</evidence>
<comment type="cofactor">
    <cofactor evidence="9">
        <name>Zn(2+)</name>
        <dbReference type="ChEBI" id="CHEBI:29105"/>
    </cofactor>
    <text evidence="9">Binds 1 zinc ion.</text>
</comment>
<dbReference type="Proteomes" id="UP000823908">
    <property type="component" value="Unassembled WGS sequence"/>
</dbReference>
<proteinExistence type="inferred from homology"/>
<feature type="domain" description="Peptidase M3A/M3B catalytic" evidence="10">
    <location>
        <begin position="229"/>
        <end position="674"/>
    </location>
</feature>
<comment type="caution">
    <text evidence="12">The sequence shown here is derived from an EMBL/GenBank/DDBJ whole genome shotgun (WGS) entry which is preliminary data.</text>
</comment>
<name>A0A9D2UE51_9MICC</name>
<keyword evidence="2 9" id="KW-0645">Protease</keyword>
<reference evidence="12" key="2">
    <citation type="submission" date="2021-04" db="EMBL/GenBank/DDBJ databases">
        <authorList>
            <person name="Gilroy R."/>
        </authorList>
    </citation>
    <scope>NUCLEOTIDE SEQUENCE</scope>
    <source>
        <strain evidence="12">ChiHjej10B9-4811</strain>
    </source>
</reference>
<keyword evidence="4 9" id="KW-0378">Hydrolase</keyword>
<evidence type="ECO:0000256" key="9">
    <source>
        <dbReference type="RuleBase" id="RU003435"/>
    </source>
</evidence>
<dbReference type="InterPro" id="IPR045666">
    <property type="entry name" value="OpdA_N"/>
</dbReference>
<keyword evidence="6 9" id="KW-0482">Metalloprotease</keyword>
<evidence type="ECO:0000256" key="2">
    <source>
        <dbReference type="ARBA" id="ARBA00022670"/>
    </source>
</evidence>
<organism evidence="12 13">
    <name type="scientific">Candidatus Rothia avistercoris</name>
    <dbReference type="NCBI Taxonomy" id="2840479"/>
    <lineage>
        <taxon>Bacteria</taxon>
        <taxon>Bacillati</taxon>
        <taxon>Actinomycetota</taxon>
        <taxon>Actinomycetes</taxon>
        <taxon>Micrococcales</taxon>
        <taxon>Micrococcaceae</taxon>
        <taxon>Rothia</taxon>
    </lineage>
</organism>
<dbReference type="GO" id="GO:0006508">
    <property type="term" value="P:proteolysis"/>
    <property type="evidence" value="ECO:0007669"/>
    <property type="project" value="UniProtKB-KW"/>
</dbReference>
<dbReference type="GO" id="GO:0046872">
    <property type="term" value="F:metal ion binding"/>
    <property type="evidence" value="ECO:0007669"/>
    <property type="project" value="UniProtKB-UniRule"/>
</dbReference>
<dbReference type="EC" id="3.4.24.70" evidence="8"/>
<evidence type="ECO:0000256" key="5">
    <source>
        <dbReference type="ARBA" id="ARBA00022833"/>
    </source>
</evidence>
<feature type="domain" description="Oligopeptidase A N-terminal" evidence="11">
    <location>
        <begin position="48"/>
        <end position="154"/>
    </location>
</feature>
<dbReference type="GO" id="GO:0004180">
    <property type="term" value="F:carboxypeptidase activity"/>
    <property type="evidence" value="ECO:0007669"/>
    <property type="project" value="TreeGrafter"/>
</dbReference>
<dbReference type="SUPFAM" id="SSF55486">
    <property type="entry name" value="Metalloproteases ('zincins'), catalytic domain"/>
    <property type="match status" value="1"/>
</dbReference>
<dbReference type="PANTHER" id="PTHR43660:SF1">
    <property type="entry name" value="DIPEPTIDYL CARBOXYPEPTIDASE"/>
    <property type="match status" value="1"/>
</dbReference>
<dbReference type="InterPro" id="IPR024077">
    <property type="entry name" value="Neurolysin/TOP_dom2"/>
</dbReference>
<evidence type="ECO:0000256" key="3">
    <source>
        <dbReference type="ARBA" id="ARBA00022723"/>
    </source>
</evidence>
<gene>
    <name evidence="12" type="ORF">H9908_02580</name>
</gene>
<evidence type="ECO:0000259" key="10">
    <source>
        <dbReference type="Pfam" id="PF01432"/>
    </source>
</evidence>
<protein>
    <recommendedName>
        <fullName evidence="8">oligopeptidase A</fullName>
        <ecNumber evidence="8">3.4.24.70</ecNumber>
    </recommendedName>
</protein>
<evidence type="ECO:0000256" key="1">
    <source>
        <dbReference type="ARBA" id="ARBA00006040"/>
    </source>
</evidence>
<dbReference type="PANTHER" id="PTHR43660">
    <property type="entry name" value="DIPEPTIDYL CARBOXYPEPTIDASE"/>
    <property type="match status" value="1"/>
</dbReference>
<dbReference type="InterPro" id="IPR045090">
    <property type="entry name" value="Pept_M3A_M3B"/>
</dbReference>
<evidence type="ECO:0000256" key="8">
    <source>
        <dbReference type="ARBA" id="ARBA00026100"/>
    </source>
</evidence>
<dbReference type="Gene3D" id="1.10.1370.40">
    <property type="match status" value="1"/>
</dbReference>
<reference evidence="12" key="1">
    <citation type="journal article" date="2021" name="PeerJ">
        <title>Extensive microbial diversity within the chicken gut microbiome revealed by metagenomics and culture.</title>
        <authorList>
            <person name="Gilroy R."/>
            <person name="Ravi A."/>
            <person name="Getino M."/>
            <person name="Pursley I."/>
            <person name="Horton D.L."/>
            <person name="Alikhan N.F."/>
            <person name="Baker D."/>
            <person name="Gharbi K."/>
            <person name="Hall N."/>
            <person name="Watson M."/>
            <person name="Adriaenssens E.M."/>
            <person name="Foster-Nyarko E."/>
            <person name="Jarju S."/>
            <person name="Secka A."/>
            <person name="Antonio M."/>
            <person name="Oren A."/>
            <person name="Chaudhuri R.R."/>
            <person name="La Ragione R."/>
            <person name="Hildebrand F."/>
            <person name="Pallen M.J."/>
        </authorList>
    </citation>
    <scope>NUCLEOTIDE SEQUENCE</scope>
    <source>
        <strain evidence="12">ChiHjej10B9-4811</strain>
    </source>
</reference>
<keyword evidence="5 9" id="KW-0862">Zinc</keyword>
<dbReference type="Gene3D" id="1.10.1370.10">
    <property type="entry name" value="Neurolysin, domain 3"/>
    <property type="match status" value="1"/>
</dbReference>
<evidence type="ECO:0000259" key="11">
    <source>
        <dbReference type="Pfam" id="PF19310"/>
    </source>
</evidence>
<evidence type="ECO:0000256" key="6">
    <source>
        <dbReference type="ARBA" id="ARBA00023049"/>
    </source>
</evidence>
<evidence type="ECO:0000256" key="4">
    <source>
        <dbReference type="ARBA" id="ARBA00022801"/>
    </source>
</evidence>
<dbReference type="InterPro" id="IPR001567">
    <property type="entry name" value="Pept_M3A_M3B_dom"/>
</dbReference>
<evidence type="ECO:0000313" key="13">
    <source>
        <dbReference type="Proteomes" id="UP000823908"/>
    </source>
</evidence>
<dbReference type="CDD" id="cd06456">
    <property type="entry name" value="M3A_DCP"/>
    <property type="match status" value="1"/>
</dbReference>
<dbReference type="InterPro" id="IPR034005">
    <property type="entry name" value="M3A_DCP"/>
</dbReference>
<dbReference type="AlphaFoldDB" id="A0A9D2UE51"/>
<dbReference type="InterPro" id="IPR024079">
    <property type="entry name" value="MetalloPept_cat_dom_sf"/>
</dbReference>
<comment type="catalytic activity">
    <reaction evidence="7">
        <text>Hydrolysis of oligopeptides, with broad specificity. Gly or Ala commonly occur as P1 or P1' residues, but more distant residues are also important, as is shown by the fact that Z-Gly-Pro-Gly-|-Gly-Pro-Ala is cleaved, but not Z-(Gly)(5).</text>
        <dbReference type="EC" id="3.4.24.70"/>
    </reaction>
</comment>